<dbReference type="AlphaFoldDB" id="A0A673FSI2"/>
<evidence type="ECO:0000256" key="1">
    <source>
        <dbReference type="SAM" id="Coils"/>
    </source>
</evidence>
<dbReference type="Proteomes" id="UP000472270">
    <property type="component" value="Unassembled WGS sequence"/>
</dbReference>
<dbReference type="PANTHER" id="PTHR13498">
    <property type="entry name" value="SPERM ASSOCIATED ANTIGEN 7"/>
    <property type="match status" value="1"/>
</dbReference>
<dbReference type="GO" id="GO:0003676">
    <property type="term" value="F:nucleic acid binding"/>
    <property type="evidence" value="ECO:0007669"/>
    <property type="project" value="InterPro"/>
</dbReference>
<accession>A0A673FSI2</accession>
<evidence type="ECO:0000313" key="4">
    <source>
        <dbReference type="Proteomes" id="UP000472270"/>
    </source>
</evidence>
<dbReference type="SUPFAM" id="SSF82708">
    <property type="entry name" value="R3H domain"/>
    <property type="match status" value="1"/>
</dbReference>
<dbReference type="PANTHER" id="PTHR13498:SF3">
    <property type="entry name" value="SPERM-ASSOCIATED ANTIGEN 7"/>
    <property type="match status" value="1"/>
</dbReference>
<keyword evidence="1" id="KW-0175">Coiled coil</keyword>
<feature type="coiled-coil region" evidence="1">
    <location>
        <begin position="36"/>
        <end position="63"/>
    </location>
</feature>
<dbReference type="InterPro" id="IPR017330">
    <property type="entry name" value="SPAG7"/>
</dbReference>
<sequence>MYLFNFSLTVHIHVALETFLLFYCLFLFLSCSYCNCAEQAARLKKIEEDEKRKKAEFRKKMEKEVSEFIQDSTLKKKKYDPMGKIERSIL</sequence>
<dbReference type="InterPro" id="IPR036867">
    <property type="entry name" value="R3H_dom_sf"/>
</dbReference>
<evidence type="ECO:0000256" key="2">
    <source>
        <dbReference type="SAM" id="Phobius"/>
    </source>
</evidence>
<evidence type="ECO:0000313" key="3">
    <source>
        <dbReference type="Ensembl" id="ENSSRHP00000002884.1"/>
    </source>
</evidence>
<keyword evidence="4" id="KW-1185">Reference proteome</keyword>
<keyword evidence="2" id="KW-0812">Transmembrane</keyword>
<keyword evidence="2" id="KW-0472">Membrane</keyword>
<dbReference type="Ensembl" id="ENSSRHT00000002995.1">
    <property type="protein sequence ID" value="ENSSRHP00000002884.1"/>
    <property type="gene ID" value="ENSSRHG00000002010.1"/>
</dbReference>
<reference evidence="3" key="1">
    <citation type="submission" date="2025-08" db="UniProtKB">
        <authorList>
            <consortium name="Ensembl"/>
        </authorList>
    </citation>
    <scope>IDENTIFICATION</scope>
</reference>
<organism evidence="3 4">
    <name type="scientific">Sinocyclocheilus rhinocerous</name>
    <dbReference type="NCBI Taxonomy" id="307959"/>
    <lineage>
        <taxon>Eukaryota</taxon>
        <taxon>Metazoa</taxon>
        <taxon>Chordata</taxon>
        <taxon>Craniata</taxon>
        <taxon>Vertebrata</taxon>
        <taxon>Euteleostomi</taxon>
        <taxon>Actinopterygii</taxon>
        <taxon>Neopterygii</taxon>
        <taxon>Teleostei</taxon>
        <taxon>Ostariophysi</taxon>
        <taxon>Cypriniformes</taxon>
        <taxon>Cyprinidae</taxon>
        <taxon>Cyprininae</taxon>
        <taxon>Sinocyclocheilus</taxon>
    </lineage>
</organism>
<dbReference type="Gene3D" id="3.30.1370.50">
    <property type="entry name" value="R3H-like domain"/>
    <property type="match status" value="1"/>
</dbReference>
<name>A0A673FSI2_9TELE</name>
<reference evidence="3" key="2">
    <citation type="submission" date="2025-09" db="UniProtKB">
        <authorList>
            <consortium name="Ensembl"/>
        </authorList>
    </citation>
    <scope>IDENTIFICATION</scope>
</reference>
<proteinExistence type="predicted"/>
<feature type="transmembrane region" description="Helical" evidence="2">
    <location>
        <begin position="12"/>
        <end position="36"/>
    </location>
</feature>
<protein>
    <submittedName>
        <fullName evidence="3">Uncharacterized protein</fullName>
    </submittedName>
</protein>
<keyword evidence="2" id="KW-1133">Transmembrane helix</keyword>